<dbReference type="GO" id="GO:0045087">
    <property type="term" value="P:innate immune response"/>
    <property type="evidence" value="ECO:0007669"/>
    <property type="project" value="TreeGrafter"/>
</dbReference>
<dbReference type="PANTHER" id="PTHR10131:SF152">
    <property type="entry name" value="TNF RECEPTOR-ASSOCIATED FACTOR 6"/>
    <property type="match status" value="1"/>
</dbReference>
<dbReference type="Proteomes" id="UP001159428">
    <property type="component" value="Unassembled WGS sequence"/>
</dbReference>
<keyword evidence="4" id="KW-1185">Reference proteome</keyword>
<dbReference type="InterPro" id="IPR002083">
    <property type="entry name" value="MATH/TRAF_dom"/>
</dbReference>
<feature type="domain" description="MATH" evidence="2">
    <location>
        <begin position="325"/>
        <end position="475"/>
    </location>
</feature>
<organism evidence="3 4">
    <name type="scientific">Pocillopora meandrina</name>
    <dbReference type="NCBI Taxonomy" id="46732"/>
    <lineage>
        <taxon>Eukaryota</taxon>
        <taxon>Metazoa</taxon>
        <taxon>Cnidaria</taxon>
        <taxon>Anthozoa</taxon>
        <taxon>Hexacorallia</taxon>
        <taxon>Scleractinia</taxon>
        <taxon>Astrocoeniina</taxon>
        <taxon>Pocilloporidae</taxon>
        <taxon>Pocillopora</taxon>
    </lineage>
</organism>
<dbReference type="GO" id="GO:0043122">
    <property type="term" value="P:regulation of canonical NF-kappaB signal transduction"/>
    <property type="evidence" value="ECO:0007669"/>
    <property type="project" value="TreeGrafter"/>
</dbReference>
<protein>
    <recommendedName>
        <fullName evidence="2">MATH domain-containing protein</fullName>
    </recommendedName>
</protein>
<evidence type="ECO:0000259" key="2">
    <source>
        <dbReference type="PROSITE" id="PS50144"/>
    </source>
</evidence>
<proteinExistence type="predicted"/>
<dbReference type="PANTHER" id="PTHR10131">
    <property type="entry name" value="TNF RECEPTOR ASSOCIATED FACTOR"/>
    <property type="match status" value="1"/>
</dbReference>
<accession>A0AAU9WF88</accession>
<dbReference type="GO" id="GO:0061630">
    <property type="term" value="F:ubiquitin protein ligase activity"/>
    <property type="evidence" value="ECO:0007669"/>
    <property type="project" value="TreeGrafter"/>
</dbReference>
<feature type="compositionally biased region" description="Polar residues" evidence="1">
    <location>
        <begin position="20"/>
        <end position="44"/>
    </location>
</feature>
<feature type="compositionally biased region" description="Polar residues" evidence="1">
    <location>
        <begin position="51"/>
        <end position="70"/>
    </location>
</feature>
<gene>
    <name evidence="3" type="ORF">PMEA_00004653</name>
</gene>
<name>A0AAU9WF88_9CNID</name>
<evidence type="ECO:0000256" key="1">
    <source>
        <dbReference type="SAM" id="MobiDB-lite"/>
    </source>
</evidence>
<feature type="compositionally biased region" description="Basic and acidic residues" evidence="1">
    <location>
        <begin position="72"/>
        <end position="85"/>
    </location>
</feature>
<dbReference type="GO" id="GO:0031663">
    <property type="term" value="P:lipopolysaccharide-mediated signaling pathway"/>
    <property type="evidence" value="ECO:0007669"/>
    <property type="project" value="TreeGrafter"/>
</dbReference>
<comment type="caution">
    <text evidence="3">The sequence shown here is derived from an EMBL/GenBank/DDBJ whole genome shotgun (WGS) entry which is preliminary data.</text>
</comment>
<feature type="region of interest" description="Disordered" evidence="1">
    <location>
        <begin position="1"/>
        <end position="110"/>
    </location>
</feature>
<evidence type="ECO:0000313" key="3">
    <source>
        <dbReference type="EMBL" id="CAH3112783.1"/>
    </source>
</evidence>
<reference evidence="3 4" key="1">
    <citation type="submission" date="2022-05" db="EMBL/GenBank/DDBJ databases">
        <authorList>
            <consortium name="Genoscope - CEA"/>
            <person name="William W."/>
        </authorList>
    </citation>
    <scope>NUCLEOTIDE SEQUENCE [LARGE SCALE GENOMIC DNA]</scope>
</reference>
<dbReference type="AlphaFoldDB" id="A0AAU9WF88"/>
<dbReference type="EMBL" id="CALNXJ010000013">
    <property type="protein sequence ID" value="CAH3112783.1"/>
    <property type="molecule type" value="Genomic_DNA"/>
</dbReference>
<evidence type="ECO:0000313" key="4">
    <source>
        <dbReference type="Proteomes" id="UP001159428"/>
    </source>
</evidence>
<dbReference type="PROSITE" id="PS50144">
    <property type="entry name" value="MATH"/>
    <property type="match status" value="1"/>
</dbReference>
<dbReference type="Gene3D" id="2.60.210.10">
    <property type="entry name" value="Apoptosis, Tumor Necrosis Factor Receptor Associated Protein 2, Chain A"/>
    <property type="match status" value="1"/>
</dbReference>
<feature type="non-terminal residue" evidence="3">
    <location>
        <position position="1"/>
    </location>
</feature>
<feature type="compositionally biased region" description="Polar residues" evidence="1">
    <location>
        <begin position="1"/>
        <end position="14"/>
    </location>
</feature>
<dbReference type="InterPro" id="IPR008974">
    <property type="entry name" value="TRAF-like"/>
</dbReference>
<dbReference type="Pfam" id="PF21355">
    <property type="entry name" value="TRAF-mep_MATH"/>
    <property type="match status" value="1"/>
</dbReference>
<dbReference type="SUPFAM" id="SSF49599">
    <property type="entry name" value="TRAF domain-like"/>
    <property type="match status" value="1"/>
</dbReference>
<sequence length="478" mass="53863">RSNDSRSSASNVETSDSEFTEVSQGHATSNMGVRNNLPEPSTENVALEEGQQPNNQQSDVEKASGSTTPNEEPDRAVISRKRTDLEQPGGYQMLHGGRHATGSDEMSTSIQGNESASTMTFGEECRPVLEMDPIAGRPRSPQLGTEDASGHSICNGGDGNALPQGDQVELVDRMERPEHQPFPLQECGIQVNVLSVPFQETELFRSQELGTRQTFHQGYTWNHPLQEMEQPALRRPRETSGLLACHQPRHDDSVNVVISLGRIQQHIEHGCERQEIRLWQGQLDRLVLHQLNTTIFGTLDERIFLPLWWFIYRSASQKAVRNKQNPRETYFIVKYTDVEQFRQADDNGLAPAVFGPAIDSDSFEYKFGVRMYPSGVGDGRGSYVAIFVHMMEGEHDDFLPWPYAGRITLSVLDRNGQRHNDISHTLQAKPMLAAFQRPREAICPIGYGLIYFARIELFFGPQFVKNDELFLKIDFSSK</sequence>
<dbReference type="InterPro" id="IPR049342">
    <property type="entry name" value="TRAF1-6_MATH_dom"/>
</dbReference>